<keyword evidence="1" id="KW-0732">Signal</keyword>
<evidence type="ECO:0008006" key="4">
    <source>
        <dbReference type="Google" id="ProtNLM"/>
    </source>
</evidence>
<protein>
    <recommendedName>
        <fullName evidence="4">Alpha-L-fucosidase</fullName>
    </recommendedName>
</protein>
<name>A0AB34IY62_PRYPA</name>
<proteinExistence type="predicted"/>
<dbReference type="Proteomes" id="UP001515480">
    <property type="component" value="Unassembled WGS sequence"/>
</dbReference>
<evidence type="ECO:0000256" key="1">
    <source>
        <dbReference type="SAM" id="SignalP"/>
    </source>
</evidence>
<organism evidence="2 3">
    <name type="scientific">Prymnesium parvum</name>
    <name type="common">Toxic golden alga</name>
    <dbReference type="NCBI Taxonomy" id="97485"/>
    <lineage>
        <taxon>Eukaryota</taxon>
        <taxon>Haptista</taxon>
        <taxon>Haptophyta</taxon>
        <taxon>Prymnesiophyceae</taxon>
        <taxon>Prymnesiales</taxon>
        <taxon>Prymnesiaceae</taxon>
        <taxon>Prymnesium</taxon>
    </lineage>
</organism>
<accession>A0AB34IY62</accession>
<evidence type="ECO:0000313" key="3">
    <source>
        <dbReference type="Proteomes" id="UP001515480"/>
    </source>
</evidence>
<feature type="chain" id="PRO_5044321490" description="Alpha-L-fucosidase" evidence="1">
    <location>
        <begin position="18"/>
        <end position="414"/>
    </location>
</feature>
<reference evidence="2 3" key="1">
    <citation type="journal article" date="2024" name="Science">
        <title>Giant polyketide synthase enzymes in the biosynthesis of giant marine polyether toxins.</title>
        <authorList>
            <person name="Fallon T.R."/>
            <person name="Shende V.V."/>
            <person name="Wierzbicki I.H."/>
            <person name="Pendleton A.L."/>
            <person name="Watervoot N.F."/>
            <person name="Auber R.P."/>
            <person name="Gonzalez D.J."/>
            <person name="Wisecaver J.H."/>
            <person name="Moore B.S."/>
        </authorList>
    </citation>
    <scope>NUCLEOTIDE SEQUENCE [LARGE SCALE GENOMIC DNA]</scope>
    <source>
        <strain evidence="2 3">12B1</strain>
    </source>
</reference>
<dbReference type="EMBL" id="JBGBPQ010000017">
    <property type="protein sequence ID" value="KAL1507665.1"/>
    <property type="molecule type" value="Genomic_DNA"/>
</dbReference>
<sequence length="414" mass="45353">MMMALLFLPAALTSSLPFPYNWSQFPAAWFGANDSSWEGRAQISALSQYSMAIFGWQALISATNWTASVYAQLAQAAVVKAEHPELPVFVYTGFGNANGYNAATWPLIKGASDGCPGHQPCRKVPEPYTDWFLETESVPVYSMSACEQMGMGYSNPPTDRCWNPIWNVANSSMRDYFIEHIIQPLAAAPMIDGVFFDCFNYAYSLPTPWNRRAVNVPNCTPAGGAGCEALLEGTIALARRVALALNARGKVPIFSNPASFTRSGEAIWLDEARLVAGLAGTQYLFNYEFMRAEKLAATGQLANMIREAQLGVPVGVHVYYKNATEDPTPHVAAFLLLRAESWYFFGSTGWLDTDWQWSAVYDTVSACGKPLGVAKGVPAPTVYARQYEGCNVLLNCTDVNNCVASISMLRHDSK</sequence>
<comment type="caution">
    <text evidence="2">The sequence shown here is derived from an EMBL/GenBank/DDBJ whole genome shotgun (WGS) entry which is preliminary data.</text>
</comment>
<keyword evidence="3" id="KW-1185">Reference proteome</keyword>
<gene>
    <name evidence="2" type="ORF">AB1Y20_007281</name>
</gene>
<feature type="signal peptide" evidence="1">
    <location>
        <begin position="1"/>
        <end position="17"/>
    </location>
</feature>
<evidence type="ECO:0000313" key="2">
    <source>
        <dbReference type="EMBL" id="KAL1507665.1"/>
    </source>
</evidence>
<dbReference type="AlphaFoldDB" id="A0AB34IY62"/>